<organism evidence="2 3">
    <name type="scientific">Halogranum gelatinilyticum</name>
    <dbReference type="NCBI Taxonomy" id="660521"/>
    <lineage>
        <taxon>Archaea</taxon>
        <taxon>Methanobacteriati</taxon>
        <taxon>Methanobacteriota</taxon>
        <taxon>Stenosarchaea group</taxon>
        <taxon>Halobacteria</taxon>
        <taxon>Halobacteriales</taxon>
        <taxon>Haloferacaceae</taxon>
    </lineage>
</organism>
<dbReference type="RefSeq" id="WP_139173281.1">
    <property type="nucleotide sequence ID" value="NZ_FNHL01000001.1"/>
</dbReference>
<proteinExistence type="predicted"/>
<dbReference type="STRING" id="660521.SAMN04487949_1183"/>
<keyword evidence="1" id="KW-0812">Transmembrane</keyword>
<dbReference type="Proteomes" id="UP000199451">
    <property type="component" value="Unassembled WGS sequence"/>
</dbReference>
<evidence type="ECO:0000256" key="1">
    <source>
        <dbReference type="SAM" id="Phobius"/>
    </source>
</evidence>
<gene>
    <name evidence="2" type="ORF">SAMN04487949_1183</name>
</gene>
<reference evidence="3" key="1">
    <citation type="submission" date="2016-10" db="EMBL/GenBank/DDBJ databases">
        <authorList>
            <person name="Varghese N."/>
            <person name="Submissions S."/>
        </authorList>
    </citation>
    <scope>NUCLEOTIDE SEQUENCE [LARGE SCALE GENOMIC DNA]</scope>
    <source>
        <strain evidence="3">CGMCC 1.10119</strain>
    </source>
</reference>
<accession>A0A1G9R5D7</accession>
<keyword evidence="1" id="KW-0472">Membrane</keyword>
<keyword evidence="3" id="KW-1185">Reference proteome</keyword>
<feature type="transmembrane region" description="Helical" evidence="1">
    <location>
        <begin position="18"/>
        <end position="37"/>
    </location>
</feature>
<evidence type="ECO:0000313" key="2">
    <source>
        <dbReference type="EMBL" id="SDM18341.1"/>
    </source>
</evidence>
<keyword evidence="1" id="KW-1133">Transmembrane helix</keyword>
<dbReference type="OrthoDB" id="238714at2157"/>
<dbReference type="EMBL" id="FNHL01000001">
    <property type="protein sequence ID" value="SDM18341.1"/>
    <property type="molecule type" value="Genomic_DNA"/>
</dbReference>
<dbReference type="InterPro" id="IPR055685">
    <property type="entry name" value="DUF7261"/>
</dbReference>
<protein>
    <submittedName>
        <fullName evidence="2">Uncharacterized protein</fullName>
    </submittedName>
</protein>
<evidence type="ECO:0000313" key="3">
    <source>
        <dbReference type="Proteomes" id="UP000199451"/>
    </source>
</evidence>
<sequence length="325" mass="34504">MADVSIPRDVAAADRGQMILIGGLTIAVAIVVLALLVNSAIYTQNVATRGTDVGGDEAIEYRNTVDSAVTHLVVSENNDRERPSATPVDNMSVAMKELDRMFAENYLRTGAHVDIERDSPDYTSNVSEGRWIVHDNDSREFTGATGPGNWTPVSGAEGIRSYRMQLNGGSLASTTTPGADAFRVVVDDGGTSQWKLFAYQEAGTTKLAVQNASDPSPTLDVCSPSTDPTIDLTNGTVDGTNCAALDFANGVDQPYELHYEYPARATGTYEFIANTTTTGDVNADAASGSPYSLEGVYGVEVNIVYETSSVRYHAHVSAVPGESDA</sequence>
<name>A0A1G9R5D7_9EURY</name>
<dbReference type="Pfam" id="PF23922">
    <property type="entry name" value="DUF7261"/>
    <property type="match status" value="1"/>
</dbReference>
<dbReference type="AlphaFoldDB" id="A0A1G9R5D7"/>